<dbReference type="InterPro" id="IPR007325">
    <property type="entry name" value="KFase/CYL"/>
</dbReference>
<gene>
    <name evidence="2 4" type="ORF">P152DRAFT_469121</name>
</gene>
<keyword evidence="3" id="KW-1185">Reference proteome</keyword>
<organism evidence="2">
    <name type="scientific">Eremomyces bilateralis CBS 781.70</name>
    <dbReference type="NCBI Taxonomy" id="1392243"/>
    <lineage>
        <taxon>Eukaryota</taxon>
        <taxon>Fungi</taxon>
        <taxon>Dikarya</taxon>
        <taxon>Ascomycota</taxon>
        <taxon>Pezizomycotina</taxon>
        <taxon>Dothideomycetes</taxon>
        <taxon>Dothideomycetes incertae sedis</taxon>
        <taxon>Eremomycetales</taxon>
        <taxon>Eremomycetaceae</taxon>
        <taxon>Eremomyces</taxon>
    </lineage>
</organism>
<evidence type="ECO:0000313" key="3">
    <source>
        <dbReference type="Proteomes" id="UP000504638"/>
    </source>
</evidence>
<dbReference type="SUPFAM" id="SSF102198">
    <property type="entry name" value="Putative cyclase"/>
    <property type="match status" value="1"/>
</dbReference>
<reference evidence="2 4" key="1">
    <citation type="submission" date="2020-01" db="EMBL/GenBank/DDBJ databases">
        <authorList>
            <consortium name="DOE Joint Genome Institute"/>
            <person name="Haridas S."/>
            <person name="Albert R."/>
            <person name="Binder M."/>
            <person name="Bloem J."/>
            <person name="Labutti K."/>
            <person name="Salamov A."/>
            <person name="Andreopoulos B."/>
            <person name="Baker S.E."/>
            <person name="Barry K."/>
            <person name="Bills G."/>
            <person name="Bluhm B.H."/>
            <person name="Cannon C."/>
            <person name="Castanera R."/>
            <person name="Culley D.E."/>
            <person name="Daum C."/>
            <person name="Ezra D."/>
            <person name="Gonzalez J.B."/>
            <person name="Henrissat B."/>
            <person name="Kuo A."/>
            <person name="Liang C."/>
            <person name="Lipzen A."/>
            <person name="Lutzoni F."/>
            <person name="Magnuson J."/>
            <person name="Mondo S."/>
            <person name="Nolan M."/>
            <person name="Ohm R."/>
            <person name="Pangilinan J."/>
            <person name="Park H.-J."/>
            <person name="Ramirez L."/>
            <person name="Alfaro M."/>
            <person name="Sun H."/>
            <person name="Tritt A."/>
            <person name="Yoshinaga Y."/>
            <person name="Zwiers L.-H."/>
            <person name="Turgeon B.G."/>
            <person name="Goodwin S.B."/>
            <person name="Spatafora J.W."/>
            <person name="Crous P.W."/>
            <person name="Grigoriev I.V."/>
        </authorList>
    </citation>
    <scope>NUCLEOTIDE SEQUENCE</scope>
    <source>
        <strain evidence="2 4">CBS 781.70</strain>
    </source>
</reference>
<evidence type="ECO:0000313" key="2">
    <source>
        <dbReference type="EMBL" id="KAF1808195.1"/>
    </source>
</evidence>
<dbReference type="GO" id="GO:0004061">
    <property type="term" value="F:arylformamidase activity"/>
    <property type="evidence" value="ECO:0007669"/>
    <property type="project" value="InterPro"/>
</dbReference>
<accession>A0A6G1FQT6</accession>
<comment type="similarity">
    <text evidence="1">Belongs to the Cyclase 1 superfamily.</text>
</comment>
<dbReference type="GeneID" id="54421442"/>
<dbReference type="InterPro" id="IPR037175">
    <property type="entry name" value="KFase_sf"/>
</dbReference>
<evidence type="ECO:0000313" key="4">
    <source>
        <dbReference type="RefSeq" id="XP_033529826.1"/>
    </source>
</evidence>
<dbReference type="Gene3D" id="3.50.30.50">
    <property type="entry name" value="Putative cyclase"/>
    <property type="match status" value="1"/>
</dbReference>
<dbReference type="PANTHER" id="PTHR34861:SF10">
    <property type="entry name" value="CYCLASE"/>
    <property type="match status" value="1"/>
</dbReference>
<name>A0A6G1FQT6_9PEZI</name>
<dbReference type="GO" id="GO:0019441">
    <property type="term" value="P:L-tryptophan catabolic process to kynurenine"/>
    <property type="evidence" value="ECO:0007669"/>
    <property type="project" value="InterPro"/>
</dbReference>
<dbReference type="OrthoDB" id="5396at2759"/>
<dbReference type="Pfam" id="PF04199">
    <property type="entry name" value="Cyclase"/>
    <property type="match status" value="1"/>
</dbReference>
<dbReference type="PANTHER" id="PTHR34861">
    <property type="match status" value="1"/>
</dbReference>
<dbReference type="AlphaFoldDB" id="A0A6G1FQT6"/>
<dbReference type="EMBL" id="ML975188">
    <property type="protein sequence ID" value="KAF1808195.1"/>
    <property type="molecule type" value="Genomic_DNA"/>
</dbReference>
<reference evidence="4" key="3">
    <citation type="submission" date="2025-04" db="UniProtKB">
        <authorList>
            <consortium name="RefSeq"/>
        </authorList>
    </citation>
    <scope>IDENTIFICATION</scope>
    <source>
        <strain evidence="4">CBS 781.70</strain>
    </source>
</reference>
<proteinExistence type="inferred from homology"/>
<protein>
    <recommendedName>
        <fullName evidence="5">Cyclase</fullName>
    </recommendedName>
</protein>
<evidence type="ECO:0008006" key="5">
    <source>
        <dbReference type="Google" id="ProtNLM"/>
    </source>
</evidence>
<reference evidence="4" key="2">
    <citation type="submission" date="2020-04" db="EMBL/GenBank/DDBJ databases">
        <authorList>
            <consortium name="NCBI Genome Project"/>
        </authorList>
    </citation>
    <scope>NUCLEOTIDE SEQUENCE</scope>
    <source>
        <strain evidence="4">CBS 781.70</strain>
    </source>
</reference>
<dbReference type="RefSeq" id="XP_033529826.1">
    <property type="nucleotide sequence ID" value="XM_033680872.1"/>
</dbReference>
<sequence length="342" mass="37152">MAQEINLPDFDSLPKVEGMPQGCAWGIFDKDGEKDVFGTLNLLTPSVVKAAAAEVQDGVTISLNWGIDSFKSPIIGRKLLSHKVLCSKDKPNWKWISFDDEIEFNTQCSSQWDSLCHFAHQPTGLFYNGAQPSADDLSDPEKALQFPTLNRWHTRGGVVGRGVLIDYKAYADANNISYSPFESHAIPISTIQSIAESQGTTFHPGDILLVRSGLTEAMEGLDADQQTAAMTNPTNGGCVGVEGTVEAAKWFWNQHFAAVAGDMTAFEVVDGAKLFSGLDPAEALVLHQYFLGMFGMPIGELWDLKALSKACAERKKWTFLLTSVPLNYSGAVGSPPNALAIF</sequence>
<evidence type="ECO:0000256" key="1">
    <source>
        <dbReference type="ARBA" id="ARBA00007865"/>
    </source>
</evidence>
<dbReference type="Proteomes" id="UP000504638">
    <property type="component" value="Unplaced"/>
</dbReference>